<dbReference type="EMBL" id="JQED01000055">
    <property type="protein sequence ID" value="KGJ86867.1"/>
    <property type="molecule type" value="Genomic_DNA"/>
</dbReference>
<dbReference type="InterPro" id="IPR000362">
    <property type="entry name" value="Fumarate_lyase_fam"/>
</dbReference>
<name>A0A099K9W0_COLPS</name>
<evidence type="ECO:0000259" key="1">
    <source>
        <dbReference type="Pfam" id="PF00206"/>
    </source>
</evidence>
<dbReference type="EC" id="4.3.1.1" evidence="2"/>
<dbReference type="PANTHER" id="PTHR42696:SF2">
    <property type="entry name" value="ASPARTATE AMMONIA-LYASE"/>
    <property type="match status" value="1"/>
</dbReference>
<gene>
    <name evidence="2" type="ORF">ND2E_0274</name>
</gene>
<feature type="domain" description="Fumarate lyase N-terminal" evidence="1">
    <location>
        <begin position="14"/>
        <end position="348"/>
    </location>
</feature>
<reference evidence="2 3" key="1">
    <citation type="submission" date="2014-08" db="EMBL/GenBank/DDBJ databases">
        <title>Genomic and Phenotypic Diversity of Colwellia psychrerythraea strains from Disparate Marine Basins.</title>
        <authorList>
            <person name="Techtmann S.M."/>
            <person name="Stelling S.C."/>
            <person name="Utturkar S.M."/>
            <person name="Alshibli N."/>
            <person name="Harris A."/>
            <person name="Brown S.D."/>
            <person name="Hazen T.C."/>
        </authorList>
    </citation>
    <scope>NUCLEOTIDE SEQUENCE [LARGE SCALE GENOMIC DNA]</scope>
    <source>
        <strain evidence="2 3">ND2E</strain>
    </source>
</reference>
<dbReference type="InterPro" id="IPR051546">
    <property type="entry name" value="Aspartate_Ammonia-Lyase"/>
</dbReference>
<dbReference type="Pfam" id="PF00206">
    <property type="entry name" value="Lyase_1"/>
    <property type="match status" value="1"/>
</dbReference>
<dbReference type="AlphaFoldDB" id="A0A099K9W0"/>
<comment type="caution">
    <text evidence="2">The sequence shown here is derived from an EMBL/GenBank/DDBJ whole genome shotgun (WGS) entry which is preliminary data.</text>
</comment>
<dbReference type="SUPFAM" id="SSF48557">
    <property type="entry name" value="L-aspartase-like"/>
    <property type="match status" value="1"/>
</dbReference>
<dbReference type="GO" id="GO:0006531">
    <property type="term" value="P:aspartate metabolic process"/>
    <property type="evidence" value="ECO:0007669"/>
    <property type="project" value="TreeGrafter"/>
</dbReference>
<dbReference type="InterPro" id="IPR022761">
    <property type="entry name" value="Fumarate_lyase_N"/>
</dbReference>
<evidence type="ECO:0000313" key="3">
    <source>
        <dbReference type="Proteomes" id="UP000029843"/>
    </source>
</evidence>
<dbReference type="PANTHER" id="PTHR42696">
    <property type="entry name" value="ASPARTATE AMMONIA-LYASE"/>
    <property type="match status" value="1"/>
</dbReference>
<dbReference type="PATRIC" id="fig|28229.4.peg.3751"/>
<dbReference type="Gene3D" id="1.10.275.10">
    <property type="entry name" value="Fumarase/aspartase (N-terminal domain)"/>
    <property type="match status" value="1"/>
</dbReference>
<proteinExistence type="predicted"/>
<dbReference type="Proteomes" id="UP000029843">
    <property type="component" value="Unassembled WGS sequence"/>
</dbReference>
<organism evidence="2 3">
    <name type="scientific">Colwellia psychrerythraea</name>
    <name type="common">Vibrio psychroerythus</name>
    <dbReference type="NCBI Taxonomy" id="28229"/>
    <lineage>
        <taxon>Bacteria</taxon>
        <taxon>Pseudomonadati</taxon>
        <taxon>Pseudomonadota</taxon>
        <taxon>Gammaproteobacteria</taxon>
        <taxon>Alteromonadales</taxon>
        <taxon>Colwelliaceae</taxon>
        <taxon>Colwellia</taxon>
    </lineage>
</organism>
<dbReference type="InterPro" id="IPR020557">
    <property type="entry name" value="Fumarate_lyase_CS"/>
</dbReference>
<dbReference type="OrthoDB" id="9802809at2"/>
<dbReference type="GO" id="GO:0008797">
    <property type="term" value="F:aspartate ammonia-lyase activity"/>
    <property type="evidence" value="ECO:0007669"/>
    <property type="project" value="UniProtKB-EC"/>
</dbReference>
<dbReference type="PRINTS" id="PR00149">
    <property type="entry name" value="FUMRATELYASE"/>
</dbReference>
<dbReference type="Gene3D" id="1.20.200.10">
    <property type="entry name" value="Fumarase/aspartase (Central domain)"/>
    <property type="match status" value="1"/>
</dbReference>
<dbReference type="RefSeq" id="WP_033095367.1">
    <property type="nucleotide sequence ID" value="NZ_JQED01000055.1"/>
</dbReference>
<evidence type="ECO:0000313" key="2">
    <source>
        <dbReference type="EMBL" id="KGJ86867.1"/>
    </source>
</evidence>
<protein>
    <submittedName>
        <fullName evidence="2">Aspartate ammonia-lyase</fullName>
        <ecNumber evidence="2">4.3.1.1</ecNumber>
    </submittedName>
</protein>
<keyword evidence="2" id="KW-0456">Lyase</keyword>
<dbReference type="GO" id="GO:0005829">
    <property type="term" value="C:cytosol"/>
    <property type="evidence" value="ECO:0007669"/>
    <property type="project" value="TreeGrafter"/>
</dbReference>
<dbReference type="InterPro" id="IPR008948">
    <property type="entry name" value="L-Aspartase-like"/>
</dbReference>
<dbReference type="InterPro" id="IPR024083">
    <property type="entry name" value="Fumarase/histidase_N"/>
</dbReference>
<accession>A0A099K9W0</accession>
<dbReference type="PROSITE" id="PS00163">
    <property type="entry name" value="FUMARATE_LYASES"/>
    <property type="match status" value="1"/>
</dbReference>
<sequence>MPHNNYRTEHDLIGAIKVPLDVMYGAQTQRAVELYPLNGEKPLSAYPELIIAMLQVKEAATRTNLATGELDETLSQAILGAIRYLQDDLPAEQFPVHAFHGGGGISSNMNVNEVIANIANRDSFGNAFGSYTPIHPNDHINLNNSTADALTTACHLAILKKWQGLEHSLSNLAQTFDQQGQKWRKVLKISRTCLQDAVEISYEQFFSAYSALITRNMQRLKLDVEQLYSVNLGGNIIGRRGDCSDAFFDNSMDILNQVMASNSFKRSENLFDSSQNHDDMVAIAGRIDLLSRGLIKVAKDFRLMCSGPETGLGEITLPAVQPGSSAMPGKINPTIPEFLVQCCLQTCGRCCSVQMTQDHGELDFNVWQAIVINNVLDAMSCLENGITVFTEHCLAGVEPNLQRNEDNINTLIPSLIRLKNAKGYSFASRIYKESGGDIEAIRKYLQD</sequence>